<dbReference type="Pfam" id="PF03922">
    <property type="entry name" value="OmpW"/>
    <property type="match status" value="1"/>
</dbReference>
<dbReference type="GO" id="GO:0055085">
    <property type="term" value="P:transmembrane transport"/>
    <property type="evidence" value="ECO:0007669"/>
    <property type="project" value="TreeGrafter"/>
</dbReference>
<sequence length="202" mass="21246">MSASRIVLAILALAAASLSPVAQAQQAGDLVVRARAVSLDPADKDTIPGTEVTVNKKTIPEVDFTYYFSPSLSAELVLTVPQKHDVIQDGTVIGSLKHLPPTLLAQYRFTNLGTGPVTPYVGAGINLTLFSSVNLPAGLDVENRSIGPAYQLGADIALGGAWSLNIDYKKVQIRTDLSSNGSKLGTIQVDPTLIGVGVGYRF</sequence>
<proteinExistence type="predicted"/>
<comment type="caution">
    <text evidence="3">The sequence shown here is derived from an EMBL/GenBank/DDBJ whole genome shotgun (WGS) entry which is preliminary data.</text>
</comment>
<dbReference type="AlphaFoldDB" id="A0A4Q7LLR9"/>
<dbReference type="PANTHER" id="PTHR36920:SF1">
    <property type="entry name" value="OUTER MEMBRANE PROTEIN W"/>
    <property type="match status" value="1"/>
</dbReference>
<dbReference type="PANTHER" id="PTHR36920">
    <property type="match status" value="1"/>
</dbReference>
<organism evidence="3 4">
    <name type="scientific">Sphaerotilus mobilis</name>
    <dbReference type="NCBI Taxonomy" id="47994"/>
    <lineage>
        <taxon>Bacteria</taxon>
        <taxon>Pseudomonadati</taxon>
        <taxon>Pseudomonadota</taxon>
        <taxon>Betaproteobacteria</taxon>
        <taxon>Burkholderiales</taxon>
        <taxon>Sphaerotilaceae</taxon>
        <taxon>Sphaerotilus</taxon>
    </lineage>
</organism>
<evidence type="ECO:0000313" key="4">
    <source>
        <dbReference type="Proteomes" id="UP000293433"/>
    </source>
</evidence>
<feature type="chain" id="PRO_5020914831" evidence="2">
    <location>
        <begin position="25"/>
        <end position="202"/>
    </location>
</feature>
<dbReference type="Gene3D" id="2.40.160.20">
    <property type="match status" value="1"/>
</dbReference>
<evidence type="ECO:0000256" key="1">
    <source>
        <dbReference type="ARBA" id="ARBA00004442"/>
    </source>
</evidence>
<comment type="subcellular location">
    <subcellularLocation>
        <location evidence="1">Cell outer membrane</location>
    </subcellularLocation>
</comment>
<dbReference type="Proteomes" id="UP000293433">
    <property type="component" value="Unassembled WGS sequence"/>
</dbReference>
<dbReference type="SUPFAM" id="SSF56925">
    <property type="entry name" value="OMPA-like"/>
    <property type="match status" value="1"/>
</dbReference>
<dbReference type="EMBL" id="SGWV01000009">
    <property type="protein sequence ID" value="RZS54877.1"/>
    <property type="molecule type" value="Genomic_DNA"/>
</dbReference>
<gene>
    <name evidence="3" type="ORF">EV685_2362</name>
</gene>
<dbReference type="InterPro" id="IPR005618">
    <property type="entry name" value="OMPW"/>
</dbReference>
<evidence type="ECO:0000256" key="2">
    <source>
        <dbReference type="SAM" id="SignalP"/>
    </source>
</evidence>
<feature type="signal peptide" evidence="2">
    <location>
        <begin position="1"/>
        <end position="24"/>
    </location>
</feature>
<keyword evidence="2" id="KW-0732">Signal</keyword>
<dbReference type="InterPro" id="IPR011250">
    <property type="entry name" value="OMP/PagP_B-barrel"/>
</dbReference>
<reference evidence="3 4" key="1">
    <citation type="submission" date="2019-02" db="EMBL/GenBank/DDBJ databases">
        <title>Genomic Encyclopedia of Type Strains, Phase IV (KMG-IV): sequencing the most valuable type-strain genomes for metagenomic binning, comparative biology and taxonomic classification.</title>
        <authorList>
            <person name="Goeker M."/>
        </authorList>
    </citation>
    <scope>NUCLEOTIDE SEQUENCE [LARGE SCALE GENOMIC DNA]</scope>
    <source>
        <strain evidence="3 4">DSM 10617</strain>
    </source>
</reference>
<protein>
    <submittedName>
        <fullName evidence="3">Outer membrane protein</fullName>
    </submittedName>
</protein>
<keyword evidence="4" id="KW-1185">Reference proteome</keyword>
<dbReference type="GO" id="GO:0009279">
    <property type="term" value="C:cell outer membrane"/>
    <property type="evidence" value="ECO:0007669"/>
    <property type="project" value="UniProtKB-SubCell"/>
</dbReference>
<name>A0A4Q7LLR9_9BURK</name>
<accession>A0A4Q7LLR9</accession>
<dbReference type="RefSeq" id="WP_242615542.1">
    <property type="nucleotide sequence ID" value="NZ_SGWV01000009.1"/>
</dbReference>
<evidence type="ECO:0000313" key="3">
    <source>
        <dbReference type="EMBL" id="RZS54877.1"/>
    </source>
</evidence>